<dbReference type="Proteomes" id="UP000475532">
    <property type="component" value="Unassembled WGS sequence"/>
</dbReference>
<proteinExistence type="predicted"/>
<organism evidence="1 2">
    <name type="scientific">Actinomadura bangladeshensis</name>
    <dbReference type="NCBI Taxonomy" id="453573"/>
    <lineage>
        <taxon>Bacteria</taxon>
        <taxon>Bacillati</taxon>
        <taxon>Actinomycetota</taxon>
        <taxon>Actinomycetes</taxon>
        <taxon>Streptosporangiales</taxon>
        <taxon>Thermomonosporaceae</taxon>
        <taxon>Actinomadura</taxon>
    </lineage>
</organism>
<dbReference type="AlphaFoldDB" id="A0A6L9QSA3"/>
<evidence type="ECO:0000313" key="1">
    <source>
        <dbReference type="EMBL" id="NEA28360.1"/>
    </source>
</evidence>
<name>A0A6L9QSA3_9ACTN</name>
<accession>A0A6L9QSA3</accession>
<comment type="caution">
    <text evidence="1">The sequence shown here is derived from an EMBL/GenBank/DDBJ whole genome shotgun (WGS) entry which is preliminary data.</text>
</comment>
<reference evidence="1 2" key="1">
    <citation type="submission" date="2020-01" db="EMBL/GenBank/DDBJ databases">
        <title>Insect and environment-associated Actinomycetes.</title>
        <authorList>
            <person name="Currrie C."/>
            <person name="Chevrette M."/>
            <person name="Carlson C."/>
            <person name="Stubbendieck R."/>
            <person name="Wendt-Pienkowski E."/>
        </authorList>
    </citation>
    <scope>NUCLEOTIDE SEQUENCE [LARGE SCALE GENOMIC DNA]</scope>
    <source>
        <strain evidence="1 2">SID10258</strain>
    </source>
</reference>
<dbReference type="EMBL" id="JAAGLI010001030">
    <property type="protein sequence ID" value="NEA28360.1"/>
    <property type="molecule type" value="Genomic_DNA"/>
</dbReference>
<dbReference type="RefSeq" id="WP_163062817.1">
    <property type="nucleotide sequence ID" value="NZ_JAAGLI010001030.1"/>
</dbReference>
<sequence length="573" mass="63667">MDEFEDAYRRLWSELGEVPGAEADACDGFWFQSDASSGYYLPNGLTVSLVGDSEVEHHVTHLHEVYHKSLNDSTAWGSALHFAYEYQPWAEELFSDLRHAAFTTHEVFATFKSINLAEMHYPEAVSVLTKGSLYERYYHRARTFVQSVDSAIRQDLVVTAAARVSMQTPILKVAQESFPRSFELSAVANADRPDSRFAWLLVNMAPSVSAIARQADEAVTEQFGEDAVHGHVLNRGVEDPELDDIWDAWERVVYDAFARQLTRLGSTVLPMHDHNDAAAHIAGLLRDAGSSDLHVAPADAPNGTDYDESVAVISQTRFPLRKEPWPAGFAYLKGAVDPGDFMHVLTQVSSVNGVPELVFHSRLAGRLADSYAWGEAAAKRLDALGNEIVVAVKCRTNVDDSDDLEIFHVGFRNAADALEVVEAWGDRGPRAFCISASCFVDSDFAAQWIDPLRTRLPIVLLLDVPTSALTGEENALLPSNQPAYGVYWGLTGTPYRAFIWHVEGQPHVGMFIGDSLSTQLMYGQFEDIMGDNFSMKGADWSEWETTIAAVLRSIMYCESFVDLRALESLRRRD</sequence>
<evidence type="ECO:0000313" key="2">
    <source>
        <dbReference type="Proteomes" id="UP000475532"/>
    </source>
</evidence>
<gene>
    <name evidence="1" type="ORF">G3I70_38565</name>
</gene>
<protein>
    <submittedName>
        <fullName evidence="1">Uncharacterized protein</fullName>
    </submittedName>
</protein>